<sequence length="146" mass="16987">MKLTGPQGDFELNVLDYEYSDSADFLDRNWLIVSMVTKEGAQQSTRTLTFLSTWELEMLHDWMQSVIDNAELAPKLTFIEPSLSFCNLSDGKEHYVFRIGMNKDASPNWHDDHSKTYWLPVTPNKDELSQAIRDLEKQLNQFPVRN</sequence>
<keyword evidence="2" id="KW-1185">Reference proteome</keyword>
<comment type="caution">
    <text evidence="1">The sequence shown here is derived from an EMBL/GenBank/DDBJ whole genome shotgun (WGS) entry which is preliminary data.</text>
</comment>
<protein>
    <submittedName>
        <fullName evidence="1">Uncharacterized protein</fullName>
    </submittedName>
</protein>
<accession>A0ABX0QCN0</accession>
<dbReference type="RefSeq" id="WP_085410285.1">
    <property type="nucleotide sequence ID" value="NZ_WAEL01000001.1"/>
</dbReference>
<dbReference type="EMBL" id="WAEL01000001">
    <property type="protein sequence ID" value="NID08842.1"/>
    <property type="molecule type" value="Genomic_DNA"/>
</dbReference>
<reference evidence="2" key="2">
    <citation type="submission" date="2023-07" db="EMBL/GenBank/DDBJ databases">
        <authorList>
            <person name="Jung D.-H."/>
        </authorList>
    </citation>
    <scope>NUCLEOTIDE SEQUENCE [LARGE SCALE GENOMIC DNA]</scope>
    <source>
        <strain evidence="2">JA-25</strain>
    </source>
</reference>
<reference evidence="2" key="1">
    <citation type="submission" date="2019-09" db="EMBL/GenBank/DDBJ databases">
        <authorList>
            <person name="Jung D.-H."/>
        </authorList>
    </citation>
    <scope>NUCLEOTIDE SEQUENCE [LARGE SCALE GENOMIC DNA]</scope>
    <source>
        <strain evidence="2">JA-25</strain>
    </source>
</reference>
<organism evidence="1 2">
    <name type="scientific">Fibrivirga algicola</name>
    <dbReference type="NCBI Taxonomy" id="2950420"/>
    <lineage>
        <taxon>Bacteria</taxon>
        <taxon>Pseudomonadati</taxon>
        <taxon>Bacteroidota</taxon>
        <taxon>Cytophagia</taxon>
        <taxon>Cytophagales</taxon>
        <taxon>Spirosomataceae</taxon>
        <taxon>Fibrivirga</taxon>
    </lineage>
</organism>
<name>A0ABX0QCN0_9BACT</name>
<dbReference type="Pfam" id="PF24716">
    <property type="entry name" value="WapI"/>
    <property type="match status" value="1"/>
</dbReference>
<proteinExistence type="predicted"/>
<evidence type="ECO:0000313" key="1">
    <source>
        <dbReference type="EMBL" id="NID08842.1"/>
    </source>
</evidence>
<gene>
    <name evidence="1" type="ORF">F7231_01535</name>
</gene>
<evidence type="ECO:0000313" key="2">
    <source>
        <dbReference type="Proteomes" id="UP000606008"/>
    </source>
</evidence>
<dbReference type="Proteomes" id="UP000606008">
    <property type="component" value="Unassembled WGS sequence"/>
</dbReference>
<dbReference type="InterPro" id="IPR056510">
    <property type="entry name" value="WapI"/>
</dbReference>